<dbReference type="STRING" id="410072.ERS852525_02000"/>
<dbReference type="EMBL" id="CYXR01000005">
    <property type="protein sequence ID" value="CUM83084.1"/>
    <property type="molecule type" value="Genomic_DNA"/>
</dbReference>
<dbReference type="Gene3D" id="3.30.70.1950">
    <property type="match status" value="1"/>
</dbReference>
<dbReference type="EMBL" id="QRXJ01000017">
    <property type="protein sequence ID" value="RGT88357.1"/>
    <property type="molecule type" value="Genomic_DNA"/>
</dbReference>
<keyword evidence="11" id="KW-1185">Reference proteome</keyword>
<dbReference type="Pfam" id="PF05389">
    <property type="entry name" value="MecA"/>
    <property type="match status" value="1"/>
</dbReference>
<reference evidence="10 11" key="2">
    <citation type="submission" date="2018-08" db="EMBL/GenBank/DDBJ databases">
        <title>A genome reference for cultivated species of the human gut microbiota.</title>
        <authorList>
            <person name="Zou Y."/>
            <person name="Xue W."/>
            <person name="Luo G."/>
        </authorList>
    </citation>
    <scope>NUCLEOTIDE SEQUENCE [LARGE SCALE GENOMIC DNA]</scope>
    <source>
        <strain evidence="6 13">AF16-31</strain>
        <strain evidence="5 11">AF18-12LB</strain>
        <strain evidence="7 12">AM23-3</strain>
        <strain evidence="4 10">TM07-19</strain>
    </source>
</reference>
<dbReference type="EMBL" id="QSOV01000010">
    <property type="protein sequence ID" value="RGJ22688.1"/>
    <property type="molecule type" value="Genomic_DNA"/>
</dbReference>
<dbReference type="Proteomes" id="UP000283360">
    <property type="component" value="Unassembled WGS sequence"/>
</dbReference>
<dbReference type="OrthoDB" id="2040154at2"/>
<comment type="similarity">
    <text evidence="1">Belongs to the MecA family.</text>
</comment>
<dbReference type="Proteomes" id="UP000285693">
    <property type="component" value="Unassembled WGS sequence"/>
</dbReference>
<accession>A0A174GUH9</accession>
<protein>
    <submittedName>
        <fullName evidence="3 4">Adaptor protein</fullName>
    </submittedName>
</protein>
<dbReference type="PANTHER" id="PTHR39161:SF1">
    <property type="entry name" value="ADAPTER PROTEIN MECA 1"/>
    <property type="match status" value="1"/>
</dbReference>
<dbReference type="AlphaFoldDB" id="A0A174GUH9"/>
<evidence type="ECO:0000313" key="11">
    <source>
        <dbReference type="Proteomes" id="UP000283360"/>
    </source>
</evidence>
<dbReference type="Proteomes" id="UP000095727">
    <property type="component" value="Unassembled WGS sequence"/>
</dbReference>
<evidence type="ECO:0000313" key="3">
    <source>
        <dbReference type="EMBL" id="CUO64175.1"/>
    </source>
</evidence>
<evidence type="ECO:0000313" key="9">
    <source>
        <dbReference type="Proteomes" id="UP000095727"/>
    </source>
</evidence>
<evidence type="ECO:0000313" key="4">
    <source>
        <dbReference type="EMBL" id="RGJ22688.1"/>
    </source>
</evidence>
<evidence type="ECO:0000313" key="6">
    <source>
        <dbReference type="EMBL" id="RGU45202.1"/>
    </source>
</evidence>
<dbReference type="PaxDb" id="410072-ERS852525_02000"/>
<evidence type="ECO:0000313" key="12">
    <source>
        <dbReference type="Proteomes" id="UP000284579"/>
    </source>
</evidence>
<evidence type="ECO:0000313" key="10">
    <source>
        <dbReference type="Proteomes" id="UP000260655"/>
    </source>
</evidence>
<proteinExistence type="inferred from homology"/>
<organism evidence="3 8">
    <name type="scientific">Coprococcus comes</name>
    <dbReference type="NCBI Taxonomy" id="410072"/>
    <lineage>
        <taxon>Bacteria</taxon>
        <taxon>Bacillati</taxon>
        <taxon>Bacillota</taxon>
        <taxon>Clostridia</taxon>
        <taxon>Lachnospirales</taxon>
        <taxon>Lachnospiraceae</taxon>
        <taxon>Coprococcus</taxon>
    </lineage>
</organism>
<dbReference type="EMBL" id="QRHO01000023">
    <property type="protein sequence ID" value="RHF81522.1"/>
    <property type="molecule type" value="Genomic_DNA"/>
</dbReference>
<dbReference type="EMBL" id="CYZK01000020">
    <property type="protein sequence ID" value="CUO64175.1"/>
    <property type="molecule type" value="Genomic_DNA"/>
</dbReference>
<evidence type="ECO:0000313" key="2">
    <source>
        <dbReference type="EMBL" id="CUM83084.1"/>
    </source>
</evidence>
<evidence type="ECO:0000256" key="1">
    <source>
        <dbReference type="ARBA" id="ARBA00005397"/>
    </source>
</evidence>
<dbReference type="RefSeq" id="WP_008371107.1">
    <property type="nucleotide sequence ID" value="NZ_CAXSNH010000020.1"/>
</dbReference>
<gene>
    <name evidence="7" type="ORF">DW656_13450</name>
    <name evidence="6" type="ORF">DWW65_09160</name>
    <name evidence="5" type="ORF">DWX03_12515</name>
    <name evidence="4" type="ORF">DXD67_10410</name>
    <name evidence="3" type="ORF">ERS852481_02532</name>
    <name evidence="2" type="ORF">ERS852574_00980</name>
</gene>
<dbReference type="PANTHER" id="PTHR39161">
    <property type="entry name" value="ADAPTER PROTEIN MECA"/>
    <property type="match status" value="1"/>
</dbReference>
<evidence type="ECO:0000313" key="5">
    <source>
        <dbReference type="EMBL" id="RGT88357.1"/>
    </source>
</evidence>
<dbReference type="Proteomes" id="UP000284579">
    <property type="component" value="Unassembled WGS sequence"/>
</dbReference>
<dbReference type="GeneID" id="92826346"/>
<dbReference type="Proteomes" id="UP000095362">
    <property type="component" value="Unassembled WGS sequence"/>
</dbReference>
<sequence>MTFWKVSDTRMNCLITEAEIAALGYSLEDLTQDRERTEEFLNLLLKKGKEVLGLNTDNGIQGFYGAFLPDRSLMLSISCQAENSLESIQKDGSEASGMLIEPDSSEKETVRWQILFPSLDNAIDFCKILGYGQASESRLYKDDGVYYLMVDFPNTEDGNKKAQRIVSAGEFGGMVEKDAISEAYLNEHEKCLLNKDAINILCKM</sequence>
<evidence type="ECO:0000313" key="13">
    <source>
        <dbReference type="Proteomes" id="UP000285693"/>
    </source>
</evidence>
<evidence type="ECO:0000313" key="7">
    <source>
        <dbReference type="EMBL" id="RHF81522.1"/>
    </source>
</evidence>
<name>A0A174GUH9_9FIRM</name>
<dbReference type="Proteomes" id="UP000260655">
    <property type="component" value="Unassembled WGS sequence"/>
</dbReference>
<reference evidence="8 9" key="1">
    <citation type="submission" date="2015-09" db="EMBL/GenBank/DDBJ databases">
        <authorList>
            <consortium name="Pathogen Informatics"/>
        </authorList>
    </citation>
    <scope>NUCLEOTIDE SEQUENCE [LARGE SCALE GENOMIC DNA]</scope>
    <source>
        <strain evidence="3 8">2789STDY5834866</strain>
        <strain evidence="2 9">2789STDY5834962</strain>
    </source>
</reference>
<dbReference type="InterPro" id="IPR038471">
    <property type="entry name" value="MecA_C_sf"/>
</dbReference>
<dbReference type="EMBL" id="QRXY01000011">
    <property type="protein sequence ID" value="RGU45202.1"/>
    <property type="molecule type" value="Genomic_DNA"/>
</dbReference>
<evidence type="ECO:0000313" key="8">
    <source>
        <dbReference type="Proteomes" id="UP000095362"/>
    </source>
</evidence>
<dbReference type="InterPro" id="IPR008681">
    <property type="entry name" value="Neg-reg_MecA"/>
</dbReference>